<dbReference type="RefSeq" id="WP_006460678.1">
    <property type="nucleotide sequence ID" value="NZ_CP007030.1"/>
</dbReference>
<keyword evidence="6" id="KW-1003">Cell membrane</keyword>
<dbReference type="PANTHER" id="PTHR43701:SF2">
    <property type="entry name" value="MEMBRANE TRANSPORTER PROTEIN YJNA-RELATED"/>
    <property type="match status" value="1"/>
</dbReference>
<evidence type="ECO:0000256" key="1">
    <source>
        <dbReference type="ARBA" id="ARBA00004141"/>
    </source>
</evidence>
<dbReference type="AlphaFoldDB" id="W0DXK5"/>
<dbReference type="PANTHER" id="PTHR43701">
    <property type="entry name" value="MEMBRANE TRANSPORTER PROTEIN MJ0441-RELATED"/>
    <property type="match status" value="1"/>
</dbReference>
<comment type="subcellular location">
    <subcellularLocation>
        <location evidence="6">Cell membrane</location>
        <topology evidence="6">Multi-pass membrane protein</topology>
    </subcellularLocation>
    <subcellularLocation>
        <location evidence="1">Membrane</location>
        <topology evidence="1">Multi-pass membrane protein</topology>
    </subcellularLocation>
</comment>
<organism evidence="7 8">
    <name type="scientific">Thiomicrospira aerophila AL3</name>
    <dbReference type="NCBI Taxonomy" id="717772"/>
    <lineage>
        <taxon>Bacteria</taxon>
        <taxon>Pseudomonadati</taxon>
        <taxon>Pseudomonadota</taxon>
        <taxon>Gammaproteobacteria</taxon>
        <taxon>Thiotrichales</taxon>
        <taxon>Piscirickettsiaceae</taxon>
        <taxon>Thiomicrospira</taxon>
    </lineage>
</organism>
<dbReference type="EMBL" id="CP007030">
    <property type="protein sequence ID" value="AHF01699.1"/>
    <property type="molecule type" value="Genomic_DNA"/>
</dbReference>
<evidence type="ECO:0000256" key="2">
    <source>
        <dbReference type="ARBA" id="ARBA00009142"/>
    </source>
</evidence>
<keyword evidence="8" id="KW-1185">Reference proteome</keyword>
<accession>W0DXK5</accession>
<dbReference type="InParanoid" id="W0DXK5"/>
<reference evidence="7 8" key="1">
    <citation type="submission" date="2013-12" db="EMBL/GenBank/DDBJ databases">
        <authorList>
            <consortium name="DOE Joint Genome Institute"/>
            <person name="Kappler U."/>
            <person name="Huntemann M."/>
            <person name="Han J."/>
            <person name="Chen A."/>
            <person name="Kyrpides N."/>
            <person name="Mavromatis K."/>
            <person name="Markowitz V."/>
            <person name="Palaniappan K."/>
            <person name="Ivanova N."/>
            <person name="Schaumberg A."/>
            <person name="Pati A."/>
            <person name="Liolios K."/>
            <person name="Nordberg H.P."/>
            <person name="Cantor M.N."/>
            <person name="Hua S.X."/>
            <person name="Woyke T."/>
        </authorList>
    </citation>
    <scope>NUCLEOTIDE SEQUENCE [LARGE SCALE GENOMIC DNA]</scope>
    <source>
        <strain evidence="8">AL2</strain>
    </source>
</reference>
<dbReference type="OrthoDB" id="5366030at2"/>
<dbReference type="HOGENOM" id="CLU_070574_0_0_6"/>
<dbReference type="InterPro" id="IPR051598">
    <property type="entry name" value="TSUP/Inactive_protease-like"/>
</dbReference>
<sequence length="265" mass="28248">MSGLQKLWLAAVLGALIGLLGGLIGLGGAEFRLPILVAVFSLPTLEAIILNKAMSLVVVITSIFSRGFSVPMESLLPHWLIVVNLLFGSVVGAWYAAGYVMKLAPAMLNRVVFGLLIALALIMFWEHLVGFGETGTPLFQQAWLQALVGILAGLLVGIVAAVLGVAGGELLIPIIVILWGIDIKTAGSLSLLVSLPTMLVGFFRYRQAQAFDALRRERDLLIWMSVGSIAGALVGGLMLGLVPAQWLGLFLAVLLLISAWKVFKH</sequence>
<evidence type="ECO:0000313" key="8">
    <source>
        <dbReference type="Proteomes" id="UP000005380"/>
    </source>
</evidence>
<feature type="transmembrane region" description="Helical" evidence="6">
    <location>
        <begin position="103"/>
        <end position="125"/>
    </location>
</feature>
<evidence type="ECO:0000256" key="5">
    <source>
        <dbReference type="ARBA" id="ARBA00023136"/>
    </source>
</evidence>
<gene>
    <name evidence="7" type="ORF">THIAE_07960</name>
</gene>
<evidence type="ECO:0000256" key="6">
    <source>
        <dbReference type="RuleBase" id="RU363041"/>
    </source>
</evidence>
<feature type="transmembrane region" description="Helical" evidence="6">
    <location>
        <begin position="76"/>
        <end position="97"/>
    </location>
</feature>
<feature type="transmembrane region" description="Helical" evidence="6">
    <location>
        <begin position="246"/>
        <end position="263"/>
    </location>
</feature>
<dbReference type="STRING" id="717772.THIAE_07960"/>
<protein>
    <recommendedName>
        <fullName evidence="6">Probable membrane transporter protein</fullName>
    </recommendedName>
</protein>
<evidence type="ECO:0000256" key="4">
    <source>
        <dbReference type="ARBA" id="ARBA00022989"/>
    </source>
</evidence>
<dbReference type="InterPro" id="IPR002781">
    <property type="entry name" value="TM_pro_TauE-like"/>
</dbReference>
<keyword evidence="5 6" id="KW-0472">Membrane</keyword>
<proteinExistence type="inferred from homology"/>
<dbReference type="eggNOG" id="COG0730">
    <property type="taxonomic scope" value="Bacteria"/>
</dbReference>
<feature type="transmembrane region" description="Helical" evidence="6">
    <location>
        <begin position="146"/>
        <end position="166"/>
    </location>
</feature>
<comment type="similarity">
    <text evidence="2 6">Belongs to the 4-toluene sulfonate uptake permease (TSUP) (TC 2.A.102) family.</text>
</comment>
<name>W0DXK5_9GAMM</name>
<dbReference type="Pfam" id="PF01925">
    <property type="entry name" value="TauE"/>
    <property type="match status" value="2"/>
</dbReference>
<dbReference type="Proteomes" id="UP000005380">
    <property type="component" value="Chromosome"/>
</dbReference>
<keyword evidence="4 6" id="KW-1133">Transmembrane helix</keyword>
<keyword evidence="3 6" id="KW-0812">Transmembrane</keyword>
<evidence type="ECO:0000313" key="7">
    <source>
        <dbReference type="EMBL" id="AHF01699.1"/>
    </source>
</evidence>
<feature type="transmembrane region" description="Helical" evidence="6">
    <location>
        <begin position="7"/>
        <end position="29"/>
    </location>
</feature>
<dbReference type="KEGG" id="tao:THIAE_07960"/>
<evidence type="ECO:0000256" key="3">
    <source>
        <dbReference type="ARBA" id="ARBA00022692"/>
    </source>
</evidence>
<feature type="transmembrane region" description="Helical" evidence="6">
    <location>
        <begin position="35"/>
        <end position="64"/>
    </location>
</feature>
<feature type="transmembrane region" description="Helical" evidence="6">
    <location>
        <begin position="220"/>
        <end position="240"/>
    </location>
</feature>
<dbReference type="GO" id="GO:0005886">
    <property type="term" value="C:plasma membrane"/>
    <property type="evidence" value="ECO:0007669"/>
    <property type="project" value="UniProtKB-SubCell"/>
</dbReference>
<feature type="transmembrane region" description="Helical" evidence="6">
    <location>
        <begin position="172"/>
        <end position="199"/>
    </location>
</feature>